<proteinExistence type="inferred from homology"/>
<comment type="cofactor">
    <cofactor evidence="1">
        <name>Mg(2+)</name>
        <dbReference type="ChEBI" id="CHEBI:18420"/>
    </cofactor>
</comment>
<evidence type="ECO:0000256" key="14">
    <source>
        <dbReference type="ARBA" id="ARBA00029490"/>
    </source>
</evidence>
<dbReference type="GO" id="GO:0051537">
    <property type="term" value="F:2 iron, 2 sulfur cluster binding"/>
    <property type="evidence" value="ECO:0007669"/>
    <property type="project" value="UniProtKB-KW"/>
</dbReference>
<dbReference type="SUPFAM" id="SSF143975">
    <property type="entry name" value="IlvD/EDD N-terminal domain-like"/>
    <property type="match status" value="1"/>
</dbReference>
<dbReference type="InterPro" id="IPR042096">
    <property type="entry name" value="Dihydro-acid_dehy_C"/>
</dbReference>
<keyword evidence="9" id="KW-0456">Lyase</keyword>
<keyword evidence="5" id="KW-0479">Metal-binding</keyword>
<comment type="cofactor">
    <cofactor evidence="15">
        <name>[2Fe-2S] cluster</name>
        <dbReference type="ChEBI" id="CHEBI:190135"/>
    </cofactor>
</comment>
<comment type="similarity">
    <text evidence="2">Belongs to the IlvD/Edd family.</text>
</comment>
<evidence type="ECO:0000256" key="10">
    <source>
        <dbReference type="ARBA" id="ARBA00023304"/>
    </source>
</evidence>
<protein>
    <recommendedName>
        <fullName evidence="14">dihydroxy-acid dehydratase</fullName>
        <ecNumber evidence="14">4.2.1.9</ecNumber>
    </recommendedName>
</protein>
<dbReference type="PROSITE" id="PS00886">
    <property type="entry name" value="ILVD_EDD_1"/>
    <property type="match status" value="1"/>
</dbReference>
<evidence type="ECO:0000256" key="9">
    <source>
        <dbReference type="ARBA" id="ARBA00023239"/>
    </source>
</evidence>
<evidence type="ECO:0000313" key="18">
    <source>
        <dbReference type="EMBL" id="QHU03230.1"/>
    </source>
</evidence>
<dbReference type="InterPro" id="IPR050165">
    <property type="entry name" value="DHAD_IlvD/Edd"/>
</dbReference>
<dbReference type="Pfam" id="PF24877">
    <property type="entry name" value="ILV_EDD_C"/>
    <property type="match status" value="1"/>
</dbReference>
<keyword evidence="6" id="KW-0460">Magnesium</keyword>
<feature type="domain" description="Dihydroxy-acid/6-phosphogluconate dehydratase N-terminal" evidence="16">
    <location>
        <begin position="33"/>
        <end position="354"/>
    </location>
</feature>
<dbReference type="NCBIfam" id="TIGR00110">
    <property type="entry name" value="ilvD"/>
    <property type="match status" value="1"/>
</dbReference>
<comment type="pathway">
    <text evidence="13">Amino-acid biosynthesis; L-isoleucine biosynthesis; L-isoleucine from 2-oxobutanoate: step 3/4.</text>
</comment>
<dbReference type="PANTHER" id="PTHR21000">
    <property type="entry name" value="DIHYDROXY-ACID DEHYDRATASE DAD"/>
    <property type="match status" value="1"/>
</dbReference>
<dbReference type="FunFam" id="3.50.30.80:FF:000001">
    <property type="entry name" value="Dihydroxy-acid dehydratase"/>
    <property type="match status" value="1"/>
</dbReference>
<organism evidence="18">
    <name type="scientific">viral metagenome</name>
    <dbReference type="NCBI Taxonomy" id="1070528"/>
    <lineage>
        <taxon>unclassified sequences</taxon>
        <taxon>metagenomes</taxon>
        <taxon>organismal metagenomes</taxon>
    </lineage>
</organism>
<evidence type="ECO:0000256" key="11">
    <source>
        <dbReference type="ARBA" id="ARBA00029304"/>
    </source>
</evidence>
<dbReference type="GO" id="GO:0009099">
    <property type="term" value="P:L-valine biosynthetic process"/>
    <property type="evidence" value="ECO:0007669"/>
    <property type="project" value="UniProtKB-UniPathway"/>
</dbReference>
<dbReference type="PROSITE" id="PS00887">
    <property type="entry name" value="ILVD_EDD_2"/>
    <property type="match status" value="1"/>
</dbReference>
<dbReference type="EC" id="4.2.1.9" evidence="14"/>
<sequence>MNRFSRVITQSKSQGASQAMLYALGLKPHDMNKAQIGIGSVWYEGNPCNVHLNKIAKNVKIGIKKTCDDKLLSFRFNTIGISDGISMGTKGMLYSLPSREIIADSIESIMKGQCYDGNISIAGCDKNMPGCLMGMIRVNRPSLMIYGGTIKPGIHKGKNVDVVTAFQSYGEYINNKINDEERVNLLQNCCPGPGSCGGMYTANTMASAIEAMGMMLPNSSSNIAESDEKLFEASTDAPLAIKHLLEKNIKPSDIISKKSIENAITAMIALGGSTNGVLHILAIAKTAGISISLEDFNRIGKRVPVIANMKPSGDYVMYDIYKNGGISVFFKYLLEQGLLYGDCLTITGQSLEKNLDYITLGKTHQLSTDIYKIDNPIKNDSHIRIFYGNIAQKGAVGKITGKEGEYFKGPAKVFDTEDDFMEGLENNKIKDGDVIVIRYQGPVGGPGMPEMLRPTSAIAGYGLLGKVAFITDGRFSGGSHGFIIGHISPEAHLAGTIAIIENNDIIEIDAKKNTINLKLGEEEIQNRFLKWRVPRKIYKGYLKKYSKLVSSASDGCITD</sequence>
<dbReference type="SUPFAM" id="SSF52016">
    <property type="entry name" value="LeuD/IlvD-like"/>
    <property type="match status" value="1"/>
</dbReference>
<dbReference type="AlphaFoldDB" id="A0A6C0JEG9"/>
<dbReference type="PANTHER" id="PTHR21000:SF5">
    <property type="entry name" value="DIHYDROXY-ACID DEHYDRATASE, MITOCHONDRIAL"/>
    <property type="match status" value="1"/>
</dbReference>
<evidence type="ECO:0000256" key="6">
    <source>
        <dbReference type="ARBA" id="ARBA00022842"/>
    </source>
</evidence>
<dbReference type="UniPathway" id="UPA00047">
    <property type="reaction ID" value="UER00057"/>
</dbReference>
<evidence type="ECO:0000256" key="7">
    <source>
        <dbReference type="ARBA" id="ARBA00023004"/>
    </source>
</evidence>
<dbReference type="Gene3D" id="3.50.30.80">
    <property type="entry name" value="IlvD/EDD C-terminal domain-like"/>
    <property type="match status" value="1"/>
</dbReference>
<dbReference type="GO" id="GO:0004160">
    <property type="term" value="F:dihydroxy-acid dehydratase activity"/>
    <property type="evidence" value="ECO:0007669"/>
    <property type="project" value="UniProtKB-EC"/>
</dbReference>
<dbReference type="InterPro" id="IPR037237">
    <property type="entry name" value="IlvD/EDD_N"/>
</dbReference>
<dbReference type="GO" id="GO:0009097">
    <property type="term" value="P:isoleucine biosynthetic process"/>
    <property type="evidence" value="ECO:0007669"/>
    <property type="project" value="UniProtKB-UniPathway"/>
</dbReference>
<evidence type="ECO:0000256" key="4">
    <source>
        <dbReference type="ARBA" id="ARBA00022714"/>
    </source>
</evidence>
<accession>A0A6C0JEG9</accession>
<keyword evidence="7" id="KW-0408">Iron</keyword>
<dbReference type="GO" id="GO:0046872">
    <property type="term" value="F:metal ion binding"/>
    <property type="evidence" value="ECO:0007669"/>
    <property type="project" value="UniProtKB-KW"/>
</dbReference>
<comment type="pathway">
    <text evidence="12">Amino-acid biosynthesis; L-valine biosynthesis; L-valine from pyruvate: step 3/4.</text>
</comment>
<evidence type="ECO:0000256" key="13">
    <source>
        <dbReference type="ARBA" id="ARBA00029437"/>
    </source>
</evidence>
<comment type="catalytic activity">
    <reaction evidence="11">
        <text>(2R)-2,3-dihydroxy-3-methylbutanoate = 3-methyl-2-oxobutanoate + H2O</text>
        <dbReference type="Rhea" id="RHEA:24809"/>
        <dbReference type="ChEBI" id="CHEBI:11851"/>
        <dbReference type="ChEBI" id="CHEBI:15377"/>
        <dbReference type="ChEBI" id="CHEBI:49072"/>
        <dbReference type="EC" id="4.2.1.9"/>
    </reaction>
    <physiologicalReaction direction="left-to-right" evidence="11">
        <dbReference type="Rhea" id="RHEA:24810"/>
    </physiologicalReaction>
</comment>
<reference evidence="18" key="1">
    <citation type="journal article" date="2020" name="Nature">
        <title>Giant virus diversity and host interactions through global metagenomics.</title>
        <authorList>
            <person name="Schulz F."/>
            <person name="Roux S."/>
            <person name="Paez-Espino D."/>
            <person name="Jungbluth S."/>
            <person name="Walsh D.A."/>
            <person name="Denef V.J."/>
            <person name="McMahon K.D."/>
            <person name="Konstantinidis K.T."/>
            <person name="Eloe-Fadrosh E.A."/>
            <person name="Kyrpides N.C."/>
            <person name="Woyke T."/>
        </authorList>
    </citation>
    <scope>NUCLEOTIDE SEQUENCE</scope>
    <source>
        <strain evidence="18">GVMAG-M-3300026093-6</strain>
    </source>
</reference>
<evidence type="ECO:0000256" key="5">
    <source>
        <dbReference type="ARBA" id="ARBA00022723"/>
    </source>
</evidence>
<evidence type="ECO:0000256" key="12">
    <source>
        <dbReference type="ARBA" id="ARBA00029436"/>
    </source>
</evidence>
<keyword evidence="4" id="KW-0001">2Fe-2S</keyword>
<evidence type="ECO:0000256" key="3">
    <source>
        <dbReference type="ARBA" id="ARBA00022605"/>
    </source>
</evidence>
<evidence type="ECO:0000259" key="16">
    <source>
        <dbReference type="Pfam" id="PF00920"/>
    </source>
</evidence>
<evidence type="ECO:0000256" key="8">
    <source>
        <dbReference type="ARBA" id="ARBA00023014"/>
    </source>
</evidence>
<dbReference type="InterPro" id="IPR020558">
    <property type="entry name" value="DiOHA_6PGluconate_deHydtase_CS"/>
</dbReference>
<dbReference type="InterPro" id="IPR056740">
    <property type="entry name" value="ILV_EDD_C"/>
</dbReference>
<dbReference type="InterPro" id="IPR000581">
    <property type="entry name" value="ILV_EDD_N"/>
</dbReference>
<evidence type="ECO:0000256" key="15">
    <source>
        <dbReference type="ARBA" id="ARBA00034078"/>
    </source>
</evidence>
<keyword evidence="10" id="KW-0100">Branched-chain amino acid biosynthesis</keyword>
<dbReference type="InterPro" id="IPR004404">
    <property type="entry name" value="DihydroxyA_deHydtase"/>
</dbReference>
<dbReference type="NCBIfam" id="NF002068">
    <property type="entry name" value="PRK00911.1"/>
    <property type="match status" value="1"/>
</dbReference>
<dbReference type="UniPathway" id="UPA00049">
    <property type="reaction ID" value="UER00061"/>
</dbReference>
<evidence type="ECO:0000256" key="2">
    <source>
        <dbReference type="ARBA" id="ARBA00006486"/>
    </source>
</evidence>
<feature type="domain" description="Dihydroxy-acid/6-phosphogluconate dehydratase C-terminal" evidence="17">
    <location>
        <begin position="370"/>
        <end position="556"/>
    </location>
</feature>
<dbReference type="Pfam" id="PF00920">
    <property type="entry name" value="ILVD_EDD_N"/>
    <property type="match status" value="1"/>
</dbReference>
<evidence type="ECO:0000259" key="17">
    <source>
        <dbReference type="Pfam" id="PF24877"/>
    </source>
</evidence>
<evidence type="ECO:0000256" key="1">
    <source>
        <dbReference type="ARBA" id="ARBA00001946"/>
    </source>
</evidence>
<keyword evidence="3" id="KW-0028">Amino-acid biosynthesis</keyword>
<dbReference type="EMBL" id="MN740373">
    <property type="protein sequence ID" value="QHU03230.1"/>
    <property type="molecule type" value="Genomic_DNA"/>
</dbReference>
<name>A0A6C0JEG9_9ZZZZ</name>
<keyword evidence="8" id="KW-0411">Iron-sulfur</keyword>